<evidence type="ECO:0000259" key="6">
    <source>
        <dbReference type="PROSITE" id="PS50011"/>
    </source>
</evidence>
<dbReference type="InterPro" id="IPR012572">
    <property type="entry name" value="Mad3/Bub1_II"/>
</dbReference>
<dbReference type="PANTHER" id="PTHR14030:SF4">
    <property type="entry name" value="BUB1 KINASE, ISOFORM A-RELATED"/>
    <property type="match status" value="1"/>
</dbReference>
<dbReference type="InterPro" id="IPR015661">
    <property type="entry name" value="Bub1/Mad3"/>
</dbReference>
<protein>
    <submittedName>
        <fullName evidence="8">Uncharacterized protein</fullName>
    </submittedName>
</protein>
<feature type="compositionally biased region" description="Acidic residues" evidence="5">
    <location>
        <begin position="600"/>
        <end position="614"/>
    </location>
</feature>
<dbReference type="SMART" id="SM00777">
    <property type="entry name" value="Mad3_BUB1_I"/>
    <property type="match status" value="1"/>
</dbReference>
<feature type="region of interest" description="Disordered" evidence="5">
    <location>
        <begin position="399"/>
        <end position="643"/>
    </location>
</feature>
<feature type="compositionally biased region" description="Low complexity" evidence="5">
    <location>
        <begin position="258"/>
        <end position="271"/>
    </location>
</feature>
<dbReference type="SUPFAM" id="SSF56112">
    <property type="entry name" value="Protein kinase-like (PK-like)"/>
    <property type="match status" value="1"/>
</dbReference>
<dbReference type="Pfam" id="PF08171">
    <property type="entry name" value="Mad3_BUB1_II"/>
    <property type="match status" value="1"/>
</dbReference>
<dbReference type="InterPro" id="IPR000719">
    <property type="entry name" value="Prot_kinase_dom"/>
</dbReference>
<feature type="compositionally biased region" description="Low complexity" evidence="5">
    <location>
        <begin position="179"/>
        <end position="190"/>
    </location>
</feature>
<evidence type="ECO:0000256" key="2">
    <source>
        <dbReference type="ARBA" id="ARBA00022454"/>
    </source>
</evidence>
<dbReference type="InterPro" id="IPR011009">
    <property type="entry name" value="Kinase-like_dom_sf"/>
</dbReference>
<feature type="domain" description="BUB1 N-terminal" evidence="7">
    <location>
        <begin position="8"/>
        <end position="166"/>
    </location>
</feature>
<proteinExistence type="predicted"/>
<dbReference type="Pfam" id="PF08311">
    <property type="entry name" value="Mad3_BUB1_I"/>
    <property type="match status" value="1"/>
</dbReference>
<dbReference type="Pfam" id="PF00069">
    <property type="entry name" value="Pkinase"/>
    <property type="match status" value="1"/>
</dbReference>
<evidence type="ECO:0000256" key="3">
    <source>
        <dbReference type="ARBA" id="ARBA00022838"/>
    </source>
</evidence>
<feature type="compositionally biased region" description="Polar residues" evidence="5">
    <location>
        <begin position="529"/>
        <end position="539"/>
    </location>
</feature>
<name>A0ABR3JGW6_9AGAR</name>
<dbReference type="PANTHER" id="PTHR14030">
    <property type="entry name" value="MITOTIC CHECKPOINT SERINE/THREONINE-PROTEIN KINASE BUB1"/>
    <property type="match status" value="1"/>
</dbReference>
<feature type="domain" description="Protein kinase" evidence="6">
    <location>
        <begin position="838"/>
        <end position="1178"/>
    </location>
</feature>
<reference evidence="9" key="1">
    <citation type="submission" date="2024-06" db="EMBL/GenBank/DDBJ databases">
        <title>Multi-omics analyses provide insights into the biosynthesis of the anticancer antibiotic pleurotin in Hohenbuehelia grisea.</title>
        <authorList>
            <person name="Weaver J.A."/>
            <person name="Alberti F."/>
        </authorList>
    </citation>
    <scope>NUCLEOTIDE SEQUENCE [LARGE SCALE GENOMIC DNA]</scope>
    <source>
        <strain evidence="9">T-177</strain>
    </source>
</reference>
<evidence type="ECO:0000256" key="5">
    <source>
        <dbReference type="SAM" id="MobiDB-lite"/>
    </source>
</evidence>
<sequence>MAQERQQFERRIRSALEDEEDPLAVYQEYVQWILKHDPNPEAAVFPVLEEATQKFKDDSIYKADLRYVKIVTSYTQRLPVAEALRLLKQFILKEIGTTYSVLYEEYALALERLGRLSDADAAYRRGIKRQARPVERLKTRYREFQSRHPTLSGSISVPSQPLHSAPNATSTPLDATNDSPSASASSKASPGFPPATHPYEEMLTYKARGKRSEKLRFDLALLFTEDHVEYSIQEARARSMGLLGKKWGPPPPVELTRSSRYSPSSSDSEGGMSEEHDEDADDEDGDIAMELNDDNRPATRIYGARKSLGFGTEPTVTINTKEALADVFGMYNSPDKTITTRYLNGGRVGSKHALVKKVEVSTPGPVNSGLGIRNLSTPAANPQTPAPSFKPFIDEPQSVMASSKKENATPAPKFKPYVDQEPSKTPFAEQALKPSFTTPRHALAPKDPLPHATPSPADEDERPRMLGTGIIKVTKLNAADEEGGRSDDGFSIYSPPSTTLKDKNDSSAQPFKPFVDDDSGARATVFSRPPSQDAQSPRNADQAVPNRPASFTPFRDRAGASGVKPSFAPYRDQGENAQHVPAWQSAPQEVDTGDSQYETDPSEEEDDFDDDGFDADQMHPSLETPVHSGESDFDEYGEGDSAYQQEIPLGGRFGAFNVMTPITERTLEFTSTRSLYSATPSDHRGHAGSLFAAQQEERVDESAAVQTAERLAAELQEGDEDDHDIEQPRMPSEEADDDRDVREIETRASRLSLADALTRSSNFRPSNPCNPFDPSVISTLLTWVTSDSDFHDLRHQDAKSLDGLQRFAKKARKTSSNSNSGALDAGSTYPLTLGDNKFRVSEKLGEGAFGAVFKAMMVTNTNDEDGDDDDMDEDVDEDDVPMVALKVVKPRNLWEYHVLRRLHSTLPPHLQCSVVQPQALYAFKDESFLVLELSPQGTLLGVVNSAVSAGVSQQGACLDELLVVFFAVELLRLIEGMHAAGFIHGDLKIDNCLLRLEEVPGGASAWGSTYSAVGKNGWASKGVRVIDFGRTIDTKLFPAGQKFLAEWPADERDCPEIREDRPWTYETDYYGLAGIIYCMLFGKYMQSNAVAEVVENGQRRLKIATPFKRYWQTEMWGSLFEVLLNSSAVKPDGSLPVCGELGAIRAEMEAWLEKNCNRTSGTLKGLLKKVEMSVLRGM</sequence>
<keyword evidence="3" id="KW-0995">Kinetochore</keyword>
<dbReference type="InterPro" id="IPR008271">
    <property type="entry name" value="Ser/Thr_kinase_AS"/>
</dbReference>
<feature type="compositionally biased region" description="Acidic residues" evidence="5">
    <location>
        <begin position="275"/>
        <end position="287"/>
    </location>
</feature>
<keyword evidence="2" id="KW-0158">Chromosome</keyword>
<feature type="region of interest" description="Disordered" evidence="5">
    <location>
        <begin position="715"/>
        <end position="741"/>
    </location>
</feature>
<feature type="region of interest" description="Disordered" evidence="5">
    <location>
        <begin position="146"/>
        <end position="198"/>
    </location>
</feature>
<comment type="caution">
    <text evidence="8">The sequence shown here is derived from an EMBL/GenBank/DDBJ whole genome shotgun (WGS) entry which is preliminary data.</text>
</comment>
<dbReference type="PROSITE" id="PS00108">
    <property type="entry name" value="PROTEIN_KINASE_ST"/>
    <property type="match status" value="1"/>
</dbReference>
<evidence type="ECO:0000256" key="1">
    <source>
        <dbReference type="ARBA" id="ARBA00004629"/>
    </source>
</evidence>
<dbReference type="SMART" id="SM00220">
    <property type="entry name" value="S_TKc"/>
    <property type="match status" value="1"/>
</dbReference>
<evidence type="ECO:0000259" key="7">
    <source>
        <dbReference type="PROSITE" id="PS51489"/>
    </source>
</evidence>
<comment type="subcellular location">
    <subcellularLocation>
        <location evidence="1">Chromosome</location>
        <location evidence="1">Centromere</location>
        <location evidence="1">Kinetochore</location>
    </subcellularLocation>
</comment>
<evidence type="ECO:0000313" key="9">
    <source>
        <dbReference type="Proteomes" id="UP001556367"/>
    </source>
</evidence>
<keyword evidence="9" id="KW-1185">Reference proteome</keyword>
<evidence type="ECO:0000256" key="4">
    <source>
        <dbReference type="ARBA" id="ARBA00023328"/>
    </source>
</evidence>
<dbReference type="Gene3D" id="1.25.40.430">
    <property type="match status" value="1"/>
</dbReference>
<organism evidence="8 9">
    <name type="scientific">Hohenbuehelia grisea</name>
    <dbReference type="NCBI Taxonomy" id="104357"/>
    <lineage>
        <taxon>Eukaryota</taxon>
        <taxon>Fungi</taxon>
        <taxon>Dikarya</taxon>
        <taxon>Basidiomycota</taxon>
        <taxon>Agaricomycotina</taxon>
        <taxon>Agaricomycetes</taxon>
        <taxon>Agaricomycetidae</taxon>
        <taxon>Agaricales</taxon>
        <taxon>Pleurotineae</taxon>
        <taxon>Pleurotaceae</taxon>
        <taxon>Hohenbuehelia</taxon>
    </lineage>
</organism>
<dbReference type="PROSITE" id="PS51489">
    <property type="entry name" value="BUB1_N"/>
    <property type="match status" value="1"/>
</dbReference>
<dbReference type="EMBL" id="JASNQZ010000007">
    <property type="protein sequence ID" value="KAL0954979.1"/>
    <property type="molecule type" value="Genomic_DNA"/>
</dbReference>
<feature type="compositionally biased region" description="Polar residues" evidence="5">
    <location>
        <begin position="147"/>
        <end position="178"/>
    </location>
</feature>
<dbReference type="PROSITE" id="PS50011">
    <property type="entry name" value="PROTEIN_KINASE_DOM"/>
    <property type="match status" value="1"/>
</dbReference>
<dbReference type="Proteomes" id="UP001556367">
    <property type="component" value="Unassembled WGS sequence"/>
</dbReference>
<feature type="region of interest" description="Disordered" evidence="5">
    <location>
        <begin position="242"/>
        <end position="298"/>
    </location>
</feature>
<dbReference type="InterPro" id="IPR013212">
    <property type="entry name" value="Mad3/Bub1_I"/>
</dbReference>
<gene>
    <name evidence="8" type="ORF">HGRIS_003909</name>
</gene>
<accession>A0ABR3JGW6</accession>
<dbReference type="Gene3D" id="1.10.510.10">
    <property type="entry name" value="Transferase(Phosphotransferase) domain 1"/>
    <property type="match status" value="1"/>
</dbReference>
<evidence type="ECO:0000313" key="8">
    <source>
        <dbReference type="EMBL" id="KAL0954979.1"/>
    </source>
</evidence>
<keyword evidence="4" id="KW-0137">Centromere</keyword>